<proteinExistence type="predicted"/>
<organism evidence="2 3">
    <name type="scientific">Blattamonas nauphoetae</name>
    <dbReference type="NCBI Taxonomy" id="2049346"/>
    <lineage>
        <taxon>Eukaryota</taxon>
        <taxon>Metamonada</taxon>
        <taxon>Preaxostyla</taxon>
        <taxon>Oxymonadida</taxon>
        <taxon>Blattamonas</taxon>
    </lineage>
</organism>
<accession>A0ABQ9YDU2</accession>
<gene>
    <name evidence="2" type="ORF">BLNAU_3290</name>
</gene>
<evidence type="ECO:0000313" key="2">
    <source>
        <dbReference type="EMBL" id="KAK2961853.1"/>
    </source>
</evidence>
<feature type="region of interest" description="Disordered" evidence="1">
    <location>
        <begin position="343"/>
        <end position="364"/>
    </location>
</feature>
<feature type="compositionally biased region" description="Basic and acidic residues" evidence="1">
    <location>
        <begin position="47"/>
        <end position="58"/>
    </location>
</feature>
<evidence type="ECO:0000256" key="1">
    <source>
        <dbReference type="SAM" id="MobiDB-lite"/>
    </source>
</evidence>
<sequence>MRNRPRPNRRPSHRASPTQRRNKTTTTNNKCFPMFSGRASKKVTLSDAKRASSRESRKVQVSNRVEQAEHSNTSRLQSLIWHSKHQFICVTVQIWHFFVDGSGFSIVWLPLNHRSNQRQVHTRLGEDFRWAEQPLQSFAVRHVHTLSRVSPLRPTKATLACISNMDTFASSTDARDAVNAAIKLKQSSKQLQQHPKFDEMEFRHSFPVQRDGRSQVRVTAPQTDTRPFLSISTQAVTPGHTHSVHRQYPVGGGEGQVTDLTNTLHDEEDDENFDPMYGIRQFSLLKSFCGRDSEREERPADDKAIHPSTRLKMHIEEVDLVSAMQAVCMIADLLLKDDTVTFDDTSRSGQPPRSPKLPHRLLQPPHTVPCRALSYLRPPPLSSARQDQKSGEQHQTSMDESGLVHFALSALRFGVTAELCDDKARIDDYNFDEKLLQKASKYLSLICWALERSFTIDAFLVAIGQDSANPAAVETLAIVHECLIFCSPSNRLTLFSSGLIPGLLSTPRLRDLSGIDDQNVMTDIRAIFDIGVLLSSANSIHSLSATSDTDPESIRDVVLNDVLIPFEPSLVQITRNPHLLSWNDEYRGTLLLLLQICDRSAFHQPTLDFICSSHFQMTFQSLLSTMENEETHQFIIWKTNDIINIWKKDGAETWRRGRILLQTLEQEGFFDGLEQTLLLDKSSVYGEDARVYSFILRKALGMNSLQPQ</sequence>
<feature type="compositionally biased region" description="Polar residues" evidence="1">
    <location>
        <begin position="59"/>
        <end position="69"/>
    </location>
</feature>
<comment type="caution">
    <text evidence="2">The sequence shown here is derived from an EMBL/GenBank/DDBJ whole genome shotgun (WGS) entry which is preliminary data.</text>
</comment>
<dbReference type="Proteomes" id="UP001281761">
    <property type="component" value="Unassembled WGS sequence"/>
</dbReference>
<name>A0ABQ9YDU2_9EUKA</name>
<reference evidence="2 3" key="1">
    <citation type="journal article" date="2022" name="bioRxiv">
        <title>Genomics of Preaxostyla Flagellates Illuminates Evolutionary Transitions and the Path Towards Mitochondrial Loss.</title>
        <authorList>
            <person name="Novak L.V.F."/>
            <person name="Treitli S.C."/>
            <person name="Pyrih J."/>
            <person name="Halakuc P."/>
            <person name="Pipaliya S.V."/>
            <person name="Vacek V."/>
            <person name="Brzon O."/>
            <person name="Soukal P."/>
            <person name="Eme L."/>
            <person name="Dacks J.B."/>
            <person name="Karnkowska A."/>
            <person name="Elias M."/>
            <person name="Hampl V."/>
        </authorList>
    </citation>
    <scope>NUCLEOTIDE SEQUENCE [LARGE SCALE GENOMIC DNA]</scope>
    <source>
        <strain evidence="2">NAU3</strain>
        <tissue evidence="2">Gut</tissue>
    </source>
</reference>
<keyword evidence="3" id="KW-1185">Reference proteome</keyword>
<feature type="compositionally biased region" description="Basic residues" evidence="1">
    <location>
        <begin position="1"/>
        <end position="13"/>
    </location>
</feature>
<feature type="region of interest" description="Disordered" evidence="1">
    <location>
        <begin position="1"/>
        <end position="69"/>
    </location>
</feature>
<dbReference type="EMBL" id="JARBJD010000014">
    <property type="protein sequence ID" value="KAK2961853.1"/>
    <property type="molecule type" value="Genomic_DNA"/>
</dbReference>
<evidence type="ECO:0000313" key="3">
    <source>
        <dbReference type="Proteomes" id="UP001281761"/>
    </source>
</evidence>
<protein>
    <submittedName>
        <fullName evidence="2">Uncharacterized protein</fullName>
    </submittedName>
</protein>